<name>A0A1G7QEN0_9BACT</name>
<dbReference type="STRING" id="571438.SAMN05192586_12112"/>
<evidence type="ECO:0000313" key="2">
    <source>
        <dbReference type="EMBL" id="SDF96928.1"/>
    </source>
</evidence>
<organism evidence="2 3">
    <name type="scientific">Desulfovibrio legallii</name>
    <dbReference type="NCBI Taxonomy" id="571438"/>
    <lineage>
        <taxon>Bacteria</taxon>
        <taxon>Pseudomonadati</taxon>
        <taxon>Thermodesulfobacteriota</taxon>
        <taxon>Desulfovibrionia</taxon>
        <taxon>Desulfovibrionales</taxon>
        <taxon>Desulfovibrionaceae</taxon>
        <taxon>Desulfovibrio</taxon>
    </lineage>
</organism>
<feature type="chain" id="PRO_5011706920" evidence="1">
    <location>
        <begin position="21"/>
        <end position="151"/>
    </location>
</feature>
<dbReference type="AlphaFoldDB" id="A0A1G7QEN0"/>
<proteinExistence type="predicted"/>
<gene>
    <name evidence="2" type="ORF">SAMN05192586_12112</name>
</gene>
<keyword evidence="3" id="KW-1185">Reference proteome</keyword>
<evidence type="ECO:0000313" key="3">
    <source>
        <dbReference type="Proteomes" id="UP000199355"/>
    </source>
</evidence>
<keyword evidence="1" id="KW-0732">Signal</keyword>
<reference evidence="3" key="1">
    <citation type="submission" date="2016-10" db="EMBL/GenBank/DDBJ databases">
        <authorList>
            <person name="Varghese N."/>
            <person name="Submissions S."/>
        </authorList>
    </citation>
    <scope>NUCLEOTIDE SEQUENCE [LARGE SCALE GENOMIC DNA]</scope>
    <source>
        <strain evidence="3">KHC7</strain>
    </source>
</reference>
<dbReference type="Proteomes" id="UP000199355">
    <property type="component" value="Unassembled WGS sequence"/>
</dbReference>
<sequence>MGKRLAAVMLLLALAAPALAEQVTTRYFTADIPESWRVVMAPAESQGATTAIFTNAAGTTTVRFVIGPSGGADAKTIAALFADQFKAPRPPVERNGQYSFTFTEQKLPGQAWVATSGDVFMVTTFTGDRKTGLAFVRRYIKSQDYADLLPR</sequence>
<dbReference type="EMBL" id="FNBX01000021">
    <property type="protein sequence ID" value="SDF96928.1"/>
    <property type="molecule type" value="Genomic_DNA"/>
</dbReference>
<dbReference type="OrthoDB" id="5461117at2"/>
<evidence type="ECO:0000256" key="1">
    <source>
        <dbReference type="SAM" id="SignalP"/>
    </source>
</evidence>
<feature type="signal peptide" evidence="1">
    <location>
        <begin position="1"/>
        <end position="20"/>
    </location>
</feature>
<accession>A0A1G7QEN0</accession>
<dbReference type="RefSeq" id="WP_092155036.1">
    <property type="nucleotide sequence ID" value="NZ_FNBX01000021.1"/>
</dbReference>
<protein>
    <submittedName>
        <fullName evidence="2">Uncharacterized protein</fullName>
    </submittedName>
</protein>